<keyword evidence="4" id="KW-0732">Signal</keyword>
<dbReference type="PANTHER" id="PTHR24260:SF147">
    <property type="entry name" value="EG:BACR7A4.3 PROTEIN-RELATED"/>
    <property type="match status" value="1"/>
</dbReference>
<gene>
    <name evidence="6" type="ORF">ZHAS_00009158</name>
</gene>
<feature type="domain" description="Peptidase S1" evidence="5">
    <location>
        <begin position="75"/>
        <end position="320"/>
    </location>
</feature>
<dbReference type="FunFam" id="2.40.10.10:FF:000068">
    <property type="entry name" value="transmembrane protease serine 2"/>
    <property type="match status" value="1"/>
</dbReference>
<feature type="signal peptide" evidence="4">
    <location>
        <begin position="1"/>
        <end position="31"/>
    </location>
</feature>
<evidence type="ECO:0000256" key="1">
    <source>
        <dbReference type="ARBA" id="ARBA00023157"/>
    </source>
</evidence>
<feature type="domain" description="Peptidase S1" evidence="5">
    <location>
        <begin position="721"/>
        <end position="951"/>
    </location>
</feature>
<evidence type="ECO:0000256" key="3">
    <source>
        <dbReference type="RuleBase" id="RU363034"/>
    </source>
</evidence>
<dbReference type="VEuPathDB" id="VectorBase:ASIS021307"/>
<dbReference type="InterPro" id="IPR009003">
    <property type="entry name" value="Peptidase_S1_PA"/>
</dbReference>
<accession>A0A084VUB4</accession>
<dbReference type="InterPro" id="IPR033116">
    <property type="entry name" value="TRYPSIN_SER"/>
</dbReference>
<dbReference type="Pfam" id="PF00089">
    <property type="entry name" value="Trypsin"/>
    <property type="match status" value="3"/>
</dbReference>
<sequence length="952" mass="105940">MAGIYKSLRKPESNRRLLLAALFGFLHVAHCRIQPAERIFPTDINKAFMPTVRQTLNDCHLRYHKYGDYYLVYPIYGVPVRQGEFAHMAAIGWPLANGSISFDCGGSLITPRHVLTAAHCAVNDDGNPPTIVRLGVIDITAGLYDPENQFAQEFGIESFKRHPEHEFRAEYHDIALVTMDRAATLTSAVLPGCLWTGSRIPFRRMEAAGFGLTRFAGERTPILLKVELSPVSNAACNQFYPAARRRRQGLIEQQMCASDPRMDTCYGDSGGPLQIKLMANNRLVPFIVGVTSFGRFCGTGTPAVYTRVSSYISWIQTETGNSYDSRACSARHLNQREIETAMIANRIGDKLFVEPEKSYMDLETVAKHRVYLGYSTASGRIQWNCGGVLINENYVLTVAHCDRFVLNKTPDYVKVGDLDIFQDHPQAQVIKIERFIKHPNYRNDAGVENDIALVKLQTNVKIQPNALPACIMNTESVELPFYEMAGLGPYNMNNFVMEEASSSTNNTLVLTRMRADSSSCELQSSNKVMCTRNNQSLVPGTCRIEHGGPLEREIWHHDRYFSYVFGLTVAGDDCGFGSEAYYVKIASHIDWIEGIVLGDRNQRTQSRSRRQVWFPQSEEDDDGVQQQQSCALPDARRGVCTPYSSCSRQLMGPVVSICRHGTEPIVCCPQTPNVLTRPTRLSGSVAQTTRPIRQGGYTLNSCVSYWRQYRRVPTEEYEYIPSEGRPAGADEYPHIVAIGNGQQNLWPCTGVLVSDLYVISAASCLLSIRGTRSVRLGQNSATVYGVSEILNHPSYGGRSGDPYDLVLTRLDRRVQFSSTIIPACLWVKSEMVPLKLYALGSSSTQQGQIFVYPRSAMYNADCRSLPNVRGTIRDAENVCVENYYATDTVCPDVAGNPVEGAIEHNGTRIPLVVGLASYTVGCPVTSSSVTQTVTVLSRLAEHLTWIKEVVER</sequence>
<dbReference type="PRINTS" id="PR00722">
    <property type="entry name" value="CHYMOTRYPSIN"/>
</dbReference>
<feature type="domain" description="Peptidase S1" evidence="5">
    <location>
        <begin position="385"/>
        <end position="597"/>
    </location>
</feature>
<dbReference type="SUPFAM" id="SSF50494">
    <property type="entry name" value="Trypsin-like serine proteases"/>
    <property type="match status" value="3"/>
</dbReference>
<dbReference type="CDD" id="cd00190">
    <property type="entry name" value="Tryp_SPc"/>
    <property type="match status" value="1"/>
</dbReference>
<dbReference type="PROSITE" id="PS50240">
    <property type="entry name" value="TRYPSIN_DOM"/>
    <property type="match status" value="3"/>
</dbReference>
<dbReference type="OMA" id="GTCRIEH"/>
<dbReference type="InterPro" id="IPR051333">
    <property type="entry name" value="CLIP_Serine_Protease"/>
</dbReference>
<dbReference type="SMART" id="SM00020">
    <property type="entry name" value="Tryp_SPc"/>
    <property type="match status" value="3"/>
</dbReference>
<keyword evidence="1" id="KW-1015">Disulfide bond</keyword>
<dbReference type="VEuPathDB" id="VectorBase:ASIC009158"/>
<evidence type="ECO:0000256" key="4">
    <source>
        <dbReference type="SAM" id="SignalP"/>
    </source>
</evidence>
<dbReference type="OrthoDB" id="7724681at2759"/>
<dbReference type="InterPro" id="IPR001314">
    <property type="entry name" value="Peptidase_S1A"/>
</dbReference>
<proteinExistence type="inferred from homology"/>
<evidence type="ECO:0000259" key="5">
    <source>
        <dbReference type="PROSITE" id="PS50240"/>
    </source>
</evidence>
<keyword evidence="8" id="KW-1185">Reference proteome</keyword>
<dbReference type="EMBL" id="ATLV01016713">
    <property type="status" value="NOT_ANNOTATED_CDS"/>
    <property type="molecule type" value="Genomic_DNA"/>
</dbReference>
<dbReference type="InterPro" id="IPR018114">
    <property type="entry name" value="TRYPSIN_HIS"/>
</dbReference>
<name>A0A084VUB4_ANOSI</name>
<keyword evidence="3" id="KW-0720">Serine protease</keyword>
<dbReference type="GO" id="GO:0006508">
    <property type="term" value="P:proteolysis"/>
    <property type="evidence" value="ECO:0007669"/>
    <property type="project" value="UniProtKB-KW"/>
</dbReference>
<organism evidence="6">
    <name type="scientific">Anopheles sinensis</name>
    <name type="common">Mosquito</name>
    <dbReference type="NCBI Taxonomy" id="74873"/>
    <lineage>
        <taxon>Eukaryota</taxon>
        <taxon>Metazoa</taxon>
        <taxon>Ecdysozoa</taxon>
        <taxon>Arthropoda</taxon>
        <taxon>Hexapoda</taxon>
        <taxon>Insecta</taxon>
        <taxon>Pterygota</taxon>
        <taxon>Neoptera</taxon>
        <taxon>Endopterygota</taxon>
        <taxon>Diptera</taxon>
        <taxon>Nematocera</taxon>
        <taxon>Culicoidea</taxon>
        <taxon>Culicidae</taxon>
        <taxon>Anophelinae</taxon>
        <taxon>Anopheles</taxon>
    </lineage>
</organism>
<dbReference type="PROSITE" id="PS00135">
    <property type="entry name" value="TRYPSIN_SER"/>
    <property type="match status" value="1"/>
</dbReference>
<keyword evidence="3" id="KW-0378">Hydrolase</keyword>
<dbReference type="GO" id="GO:0004252">
    <property type="term" value="F:serine-type endopeptidase activity"/>
    <property type="evidence" value="ECO:0007669"/>
    <property type="project" value="InterPro"/>
</dbReference>
<comment type="similarity">
    <text evidence="2">Belongs to the peptidase S1 family. CLIP subfamily.</text>
</comment>
<dbReference type="InterPro" id="IPR001254">
    <property type="entry name" value="Trypsin_dom"/>
</dbReference>
<evidence type="ECO:0000313" key="7">
    <source>
        <dbReference type="EnsemblMetazoa" id="ASIC009158-PA"/>
    </source>
</evidence>
<dbReference type="PROSITE" id="PS00134">
    <property type="entry name" value="TRYPSIN_HIS"/>
    <property type="match status" value="1"/>
</dbReference>
<reference evidence="7" key="2">
    <citation type="submission" date="2020-05" db="UniProtKB">
        <authorList>
            <consortium name="EnsemblMetazoa"/>
        </authorList>
    </citation>
    <scope>IDENTIFICATION</scope>
</reference>
<evidence type="ECO:0000256" key="2">
    <source>
        <dbReference type="ARBA" id="ARBA00024195"/>
    </source>
</evidence>
<feature type="chain" id="PRO_5001784098" description="Peptidase S1 domain-containing protein" evidence="4">
    <location>
        <begin position="32"/>
        <end position="952"/>
    </location>
</feature>
<dbReference type="Gene3D" id="2.40.10.10">
    <property type="entry name" value="Trypsin-like serine proteases"/>
    <property type="match status" value="4"/>
</dbReference>
<reference evidence="6 8" key="1">
    <citation type="journal article" date="2014" name="BMC Genomics">
        <title>Genome sequence of Anopheles sinensis provides insight into genetics basis of mosquito competence for malaria parasites.</title>
        <authorList>
            <person name="Zhou D."/>
            <person name="Zhang D."/>
            <person name="Ding G."/>
            <person name="Shi L."/>
            <person name="Hou Q."/>
            <person name="Ye Y."/>
            <person name="Xu Y."/>
            <person name="Zhou H."/>
            <person name="Xiong C."/>
            <person name="Li S."/>
            <person name="Yu J."/>
            <person name="Hong S."/>
            <person name="Yu X."/>
            <person name="Zou P."/>
            <person name="Chen C."/>
            <person name="Chang X."/>
            <person name="Wang W."/>
            <person name="Lv Y."/>
            <person name="Sun Y."/>
            <person name="Ma L."/>
            <person name="Shen B."/>
            <person name="Zhu C."/>
        </authorList>
    </citation>
    <scope>NUCLEOTIDE SEQUENCE [LARGE SCALE GENOMIC DNA]</scope>
</reference>
<dbReference type="AlphaFoldDB" id="A0A084VUB4"/>
<dbReference type="STRING" id="74873.A0A084VUB4"/>
<protein>
    <recommendedName>
        <fullName evidence="5">Peptidase S1 domain-containing protein</fullName>
    </recommendedName>
</protein>
<dbReference type="PANTHER" id="PTHR24260">
    <property type="match status" value="1"/>
</dbReference>
<dbReference type="InterPro" id="IPR043504">
    <property type="entry name" value="Peptidase_S1_PA_chymotrypsin"/>
</dbReference>
<dbReference type="EMBL" id="KE525103">
    <property type="protein sequence ID" value="KFB41558.1"/>
    <property type="molecule type" value="Genomic_DNA"/>
</dbReference>
<dbReference type="Proteomes" id="UP000030765">
    <property type="component" value="Unassembled WGS sequence"/>
</dbReference>
<evidence type="ECO:0000313" key="8">
    <source>
        <dbReference type="Proteomes" id="UP000030765"/>
    </source>
</evidence>
<dbReference type="VEuPathDB" id="VectorBase:ASIS012084"/>
<evidence type="ECO:0000313" key="6">
    <source>
        <dbReference type="EMBL" id="KFB41558.1"/>
    </source>
</evidence>
<dbReference type="EnsemblMetazoa" id="ASIC009158-RA">
    <property type="protein sequence ID" value="ASIC009158-PA"/>
    <property type="gene ID" value="ASIC009158"/>
</dbReference>
<keyword evidence="3" id="KW-0645">Protease</keyword>
<dbReference type="VEuPathDB" id="VectorBase:ASIS002157"/>